<evidence type="ECO:0000313" key="4">
    <source>
        <dbReference type="Proteomes" id="UP000734218"/>
    </source>
</evidence>
<evidence type="ECO:0000313" key="3">
    <source>
        <dbReference type="EMBL" id="NJC33653.1"/>
    </source>
</evidence>
<proteinExistence type="predicted"/>
<sequence length="108" mass="12774">MEDILVPIFVCGFLFIGVPWLILHYVSSWKKMGGGITREDEQLLDDLHEMARRLDDRMNTIERIFAAENPDWKPSAPRLSARDDEDRFIGQNFDRGERREPIDWRRQG</sequence>
<name>A0ABX0XKG5_9SPHN</name>
<evidence type="ECO:0000256" key="2">
    <source>
        <dbReference type="SAM" id="Phobius"/>
    </source>
</evidence>
<dbReference type="InterPro" id="IPR009554">
    <property type="entry name" value="Phageshock_PspB"/>
</dbReference>
<evidence type="ECO:0000256" key="1">
    <source>
        <dbReference type="SAM" id="MobiDB-lite"/>
    </source>
</evidence>
<accession>A0ABX0XKG5</accession>
<reference evidence="3 4" key="1">
    <citation type="submission" date="2020-03" db="EMBL/GenBank/DDBJ databases">
        <title>Genomic Encyclopedia of Type Strains, Phase IV (KMG-IV): sequencing the most valuable type-strain genomes for metagenomic binning, comparative biology and taxonomic classification.</title>
        <authorList>
            <person name="Goeker M."/>
        </authorList>
    </citation>
    <scope>NUCLEOTIDE SEQUENCE [LARGE SCALE GENOMIC DNA]</scope>
    <source>
        <strain evidence="3 4">DSM 27651</strain>
    </source>
</reference>
<feature type="transmembrane region" description="Helical" evidence="2">
    <location>
        <begin position="6"/>
        <end position="26"/>
    </location>
</feature>
<protein>
    <submittedName>
        <fullName evidence="3">Phage shock protein B</fullName>
    </submittedName>
</protein>
<keyword evidence="2" id="KW-1133">Transmembrane helix</keyword>
<feature type="compositionally biased region" description="Basic and acidic residues" evidence="1">
    <location>
        <begin position="80"/>
        <end position="94"/>
    </location>
</feature>
<feature type="region of interest" description="Disordered" evidence="1">
    <location>
        <begin position="73"/>
        <end position="94"/>
    </location>
</feature>
<gene>
    <name evidence="3" type="ORF">GGR88_001127</name>
</gene>
<dbReference type="EMBL" id="JAATJE010000001">
    <property type="protein sequence ID" value="NJC33653.1"/>
    <property type="molecule type" value="Genomic_DNA"/>
</dbReference>
<keyword evidence="2" id="KW-0812">Transmembrane</keyword>
<organism evidence="3 4">
    <name type="scientific">Sphingomonas jejuensis</name>
    <dbReference type="NCBI Taxonomy" id="904715"/>
    <lineage>
        <taxon>Bacteria</taxon>
        <taxon>Pseudomonadati</taxon>
        <taxon>Pseudomonadota</taxon>
        <taxon>Alphaproteobacteria</taxon>
        <taxon>Sphingomonadales</taxon>
        <taxon>Sphingomonadaceae</taxon>
        <taxon>Sphingomonas</taxon>
    </lineage>
</organism>
<comment type="caution">
    <text evidence="3">The sequence shown here is derived from an EMBL/GenBank/DDBJ whole genome shotgun (WGS) entry which is preliminary data.</text>
</comment>
<dbReference type="NCBIfam" id="TIGR02976">
    <property type="entry name" value="phageshock_pspB"/>
    <property type="match status" value="1"/>
</dbReference>
<dbReference type="RefSeq" id="WP_167953616.1">
    <property type="nucleotide sequence ID" value="NZ_JAATJE010000001.1"/>
</dbReference>
<dbReference type="Pfam" id="PF06667">
    <property type="entry name" value="PspB"/>
    <property type="match status" value="1"/>
</dbReference>
<dbReference type="Proteomes" id="UP000734218">
    <property type="component" value="Unassembled WGS sequence"/>
</dbReference>
<keyword evidence="4" id="KW-1185">Reference proteome</keyword>
<keyword evidence="2" id="KW-0472">Membrane</keyword>